<dbReference type="Proteomes" id="UP000247978">
    <property type="component" value="Unassembled WGS sequence"/>
</dbReference>
<dbReference type="InterPro" id="IPR003439">
    <property type="entry name" value="ABC_transporter-like_ATP-bd"/>
</dbReference>
<dbReference type="GO" id="GO:0016887">
    <property type="term" value="F:ATP hydrolysis activity"/>
    <property type="evidence" value="ECO:0007669"/>
    <property type="project" value="InterPro"/>
</dbReference>
<dbReference type="InterPro" id="IPR027417">
    <property type="entry name" value="P-loop_NTPase"/>
</dbReference>
<dbReference type="SMART" id="SM00382">
    <property type="entry name" value="AAA"/>
    <property type="match status" value="1"/>
</dbReference>
<dbReference type="PANTHER" id="PTHR42734">
    <property type="entry name" value="METAL TRANSPORT SYSTEM ATP-BINDING PROTEIN TM_0124-RELATED"/>
    <property type="match status" value="1"/>
</dbReference>
<dbReference type="RefSeq" id="WP_110394909.1">
    <property type="nucleotide sequence ID" value="NZ_JADIJL010000055.1"/>
</dbReference>
<accession>A0A2V3W1E8</accession>
<gene>
    <name evidence="5" type="ORF">DFR56_104250</name>
</gene>
<keyword evidence="6" id="KW-1185">Reference proteome</keyword>
<dbReference type="InterPro" id="IPR017871">
    <property type="entry name" value="ABC_transporter-like_CS"/>
</dbReference>
<sequence>MTKIIEMTNVTWKRQGKEILHHMNWQVNKNEHWAVLGLNGAGKTTLLNMVNGYIWPTTGEVSVLGNKFGKTDIHQLRRSIGWVSSSFGEKVNGRHVAEDIVVSGKFAAVGLVFADPIEADFEQAREWMKLLGVEYTYGRPYEKCSHGEKQKILIARGLMANPKLLILDEPTNGLDFIAREELLATIDRIATQKNAPTIIFVSHHIEEVLPIFTHTLLLKEGTVFAKGLRNEVLTSDNLSRLYGKNIEVDWRRDRAWMTLV</sequence>
<keyword evidence="1" id="KW-0813">Transport</keyword>
<dbReference type="EMBL" id="QJJQ01000004">
    <property type="protein sequence ID" value="PXW88097.1"/>
    <property type="molecule type" value="Genomic_DNA"/>
</dbReference>
<dbReference type="AlphaFoldDB" id="A0A2V3W1E8"/>
<dbReference type="GO" id="GO:0005524">
    <property type="term" value="F:ATP binding"/>
    <property type="evidence" value="ECO:0007669"/>
    <property type="project" value="UniProtKB-KW"/>
</dbReference>
<evidence type="ECO:0000313" key="6">
    <source>
        <dbReference type="Proteomes" id="UP000247978"/>
    </source>
</evidence>
<evidence type="ECO:0000259" key="4">
    <source>
        <dbReference type="PROSITE" id="PS50893"/>
    </source>
</evidence>
<protein>
    <submittedName>
        <fullName evidence="5">Iron complex transport system ATP-binding protein</fullName>
    </submittedName>
</protein>
<evidence type="ECO:0000313" key="5">
    <source>
        <dbReference type="EMBL" id="PXW88097.1"/>
    </source>
</evidence>
<dbReference type="Pfam" id="PF00005">
    <property type="entry name" value="ABC_tran"/>
    <property type="match status" value="1"/>
</dbReference>
<name>A0A2V3W1E8_9BACI</name>
<evidence type="ECO:0000256" key="3">
    <source>
        <dbReference type="ARBA" id="ARBA00022840"/>
    </source>
</evidence>
<evidence type="ECO:0000256" key="2">
    <source>
        <dbReference type="ARBA" id="ARBA00022741"/>
    </source>
</evidence>
<dbReference type="PROSITE" id="PS00211">
    <property type="entry name" value="ABC_TRANSPORTER_1"/>
    <property type="match status" value="1"/>
</dbReference>
<keyword evidence="3 5" id="KW-0067">ATP-binding</keyword>
<organism evidence="5 6">
    <name type="scientific">Pseudogracilibacillus auburnensis</name>
    <dbReference type="NCBI Taxonomy" id="1494959"/>
    <lineage>
        <taxon>Bacteria</taxon>
        <taxon>Bacillati</taxon>
        <taxon>Bacillota</taxon>
        <taxon>Bacilli</taxon>
        <taxon>Bacillales</taxon>
        <taxon>Bacillaceae</taxon>
        <taxon>Pseudogracilibacillus</taxon>
    </lineage>
</organism>
<reference evidence="5 6" key="1">
    <citation type="submission" date="2018-05" db="EMBL/GenBank/DDBJ databases">
        <title>Genomic Encyclopedia of Type Strains, Phase IV (KMG-IV): sequencing the most valuable type-strain genomes for metagenomic binning, comparative biology and taxonomic classification.</title>
        <authorList>
            <person name="Goeker M."/>
        </authorList>
    </citation>
    <scope>NUCLEOTIDE SEQUENCE [LARGE SCALE GENOMIC DNA]</scope>
    <source>
        <strain evidence="5 6">DSM 28556</strain>
    </source>
</reference>
<proteinExistence type="predicted"/>
<dbReference type="InterPro" id="IPR050153">
    <property type="entry name" value="Metal_Ion_Import_ABC"/>
</dbReference>
<dbReference type="Gene3D" id="3.40.50.300">
    <property type="entry name" value="P-loop containing nucleotide triphosphate hydrolases"/>
    <property type="match status" value="1"/>
</dbReference>
<dbReference type="SUPFAM" id="SSF52540">
    <property type="entry name" value="P-loop containing nucleoside triphosphate hydrolases"/>
    <property type="match status" value="1"/>
</dbReference>
<dbReference type="InterPro" id="IPR003593">
    <property type="entry name" value="AAA+_ATPase"/>
</dbReference>
<evidence type="ECO:0000256" key="1">
    <source>
        <dbReference type="ARBA" id="ARBA00022448"/>
    </source>
</evidence>
<feature type="domain" description="ABC transporter" evidence="4">
    <location>
        <begin position="5"/>
        <end position="245"/>
    </location>
</feature>
<dbReference type="PROSITE" id="PS50893">
    <property type="entry name" value="ABC_TRANSPORTER_2"/>
    <property type="match status" value="1"/>
</dbReference>
<dbReference type="OrthoDB" id="9789994at2"/>
<keyword evidence="2" id="KW-0547">Nucleotide-binding</keyword>
<comment type="caution">
    <text evidence="5">The sequence shown here is derived from an EMBL/GenBank/DDBJ whole genome shotgun (WGS) entry which is preliminary data.</text>
</comment>